<dbReference type="Proteomes" id="UP001152795">
    <property type="component" value="Unassembled WGS sequence"/>
</dbReference>
<feature type="compositionally biased region" description="Polar residues" evidence="1">
    <location>
        <begin position="60"/>
        <end position="109"/>
    </location>
</feature>
<feature type="compositionally biased region" description="Low complexity" evidence="1">
    <location>
        <begin position="35"/>
        <end position="49"/>
    </location>
</feature>
<evidence type="ECO:0000313" key="2">
    <source>
        <dbReference type="EMBL" id="CAB4024141.1"/>
    </source>
</evidence>
<sequence length="140" mass="15080">MASGKGDSSQSRAKEILSQIFSRIGELSDALAGPDGSSNNSSSVGTSDTVESEVRKVFGQQHSSTTLSSSVGTNHTSISTTQGTTQASVSVSPSPQLFQEPNPSYNTRRYFGNQRSAMKSNRWRKGKDPKTKIKYWAVLT</sequence>
<protein>
    <submittedName>
        <fullName evidence="2">Uncharacterized protein</fullName>
    </submittedName>
</protein>
<evidence type="ECO:0000256" key="1">
    <source>
        <dbReference type="SAM" id="MobiDB-lite"/>
    </source>
</evidence>
<accession>A0A7D9L2K2</accession>
<evidence type="ECO:0000313" key="3">
    <source>
        <dbReference type="Proteomes" id="UP001152795"/>
    </source>
</evidence>
<gene>
    <name evidence="2" type="ORF">PACLA_8A067787</name>
</gene>
<dbReference type="AlphaFoldDB" id="A0A7D9L2K2"/>
<keyword evidence="3" id="KW-1185">Reference proteome</keyword>
<feature type="region of interest" description="Disordered" evidence="1">
    <location>
        <begin position="28"/>
        <end position="109"/>
    </location>
</feature>
<dbReference type="EMBL" id="CACRXK020012862">
    <property type="protein sequence ID" value="CAB4024141.1"/>
    <property type="molecule type" value="Genomic_DNA"/>
</dbReference>
<organism evidence="2 3">
    <name type="scientific">Paramuricea clavata</name>
    <name type="common">Red gorgonian</name>
    <name type="synonym">Violescent sea-whip</name>
    <dbReference type="NCBI Taxonomy" id="317549"/>
    <lineage>
        <taxon>Eukaryota</taxon>
        <taxon>Metazoa</taxon>
        <taxon>Cnidaria</taxon>
        <taxon>Anthozoa</taxon>
        <taxon>Octocorallia</taxon>
        <taxon>Malacalcyonacea</taxon>
        <taxon>Plexauridae</taxon>
        <taxon>Paramuricea</taxon>
    </lineage>
</organism>
<comment type="caution">
    <text evidence="2">The sequence shown here is derived from an EMBL/GenBank/DDBJ whole genome shotgun (WGS) entry which is preliminary data.</text>
</comment>
<reference evidence="2" key="1">
    <citation type="submission" date="2020-04" db="EMBL/GenBank/DDBJ databases">
        <authorList>
            <person name="Alioto T."/>
            <person name="Alioto T."/>
            <person name="Gomez Garrido J."/>
        </authorList>
    </citation>
    <scope>NUCLEOTIDE SEQUENCE</scope>
    <source>
        <strain evidence="2">A484AB</strain>
    </source>
</reference>
<proteinExistence type="predicted"/>
<name>A0A7D9L2K2_PARCT</name>